<keyword evidence="5" id="KW-0285">Flavoprotein</keyword>
<dbReference type="PANTHER" id="PTHR10578:SF143">
    <property type="entry name" value="FMN-DEPENDENT ALPHA-HYDROXY ACID DEHYDROGENASE PB1A11.03"/>
    <property type="match status" value="1"/>
</dbReference>
<comment type="cofactor">
    <cofactor evidence="1">
        <name>FMN</name>
        <dbReference type="ChEBI" id="CHEBI:58210"/>
    </cofactor>
</comment>
<dbReference type="AlphaFoldDB" id="A0A0C3PUZ4"/>
<dbReference type="PROSITE" id="PS51349">
    <property type="entry name" value="FMN_HYDROXY_ACID_DH_2"/>
    <property type="match status" value="1"/>
</dbReference>
<dbReference type="EMBL" id="KN840445">
    <property type="protein sequence ID" value="KIP11603.1"/>
    <property type="molecule type" value="Genomic_DNA"/>
</dbReference>
<feature type="binding site" evidence="5">
    <location>
        <position position="38"/>
    </location>
    <ligand>
        <name>glyoxylate</name>
        <dbReference type="ChEBI" id="CHEBI:36655"/>
    </ligand>
</feature>
<feature type="domain" description="FMN hydroxy acid dehydrogenase" evidence="6">
    <location>
        <begin position="12"/>
        <end position="413"/>
    </location>
</feature>
<feature type="binding site" evidence="5">
    <location>
        <position position="277"/>
    </location>
    <ligand>
        <name>FMN</name>
        <dbReference type="ChEBI" id="CHEBI:58210"/>
    </ligand>
</feature>
<dbReference type="GO" id="GO:0016491">
    <property type="term" value="F:oxidoreductase activity"/>
    <property type="evidence" value="ECO:0007669"/>
    <property type="project" value="UniProtKB-KW"/>
</dbReference>
<protein>
    <recommendedName>
        <fullName evidence="6">FMN hydroxy acid dehydrogenase domain-containing protein</fullName>
    </recommendedName>
</protein>
<feature type="binding site" evidence="5">
    <location>
        <position position="304"/>
    </location>
    <ligand>
        <name>glyoxylate</name>
        <dbReference type="ChEBI" id="CHEBI:36655"/>
    </ligand>
</feature>
<dbReference type="SUPFAM" id="SSF51395">
    <property type="entry name" value="FMN-linked oxidoreductases"/>
    <property type="match status" value="1"/>
</dbReference>
<feature type="binding site" evidence="5">
    <location>
        <position position="301"/>
    </location>
    <ligand>
        <name>glyoxylate</name>
        <dbReference type="ChEBI" id="CHEBI:36655"/>
    </ligand>
</feature>
<dbReference type="InterPro" id="IPR037396">
    <property type="entry name" value="FMN_HAD"/>
</dbReference>
<feature type="binding site" evidence="5">
    <location>
        <begin position="362"/>
        <end position="363"/>
    </location>
    <ligand>
        <name>FMN</name>
        <dbReference type="ChEBI" id="CHEBI:58210"/>
    </ligand>
</feature>
<keyword evidence="5" id="KW-0288">FMN</keyword>
<proteinExistence type="inferred from homology"/>
<dbReference type="HOGENOM" id="CLU_020639_0_1_1"/>
<reference evidence="7 8" key="1">
    <citation type="journal article" date="2014" name="PLoS Genet.">
        <title>Analysis of the Phlebiopsis gigantea genome, transcriptome and secretome provides insight into its pioneer colonization strategies of wood.</title>
        <authorList>
            <person name="Hori C."/>
            <person name="Ishida T."/>
            <person name="Igarashi K."/>
            <person name="Samejima M."/>
            <person name="Suzuki H."/>
            <person name="Master E."/>
            <person name="Ferreira P."/>
            <person name="Ruiz-Duenas F.J."/>
            <person name="Held B."/>
            <person name="Canessa P."/>
            <person name="Larrondo L.F."/>
            <person name="Schmoll M."/>
            <person name="Druzhinina I.S."/>
            <person name="Kubicek C.P."/>
            <person name="Gaskell J.A."/>
            <person name="Kersten P."/>
            <person name="St John F."/>
            <person name="Glasner J."/>
            <person name="Sabat G."/>
            <person name="Splinter BonDurant S."/>
            <person name="Syed K."/>
            <person name="Yadav J."/>
            <person name="Mgbeahuruike A.C."/>
            <person name="Kovalchuk A."/>
            <person name="Asiegbu F.O."/>
            <person name="Lackner G."/>
            <person name="Hoffmeister D."/>
            <person name="Rencoret J."/>
            <person name="Gutierrez A."/>
            <person name="Sun H."/>
            <person name="Lindquist E."/>
            <person name="Barry K."/>
            <person name="Riley R."/>
            <person name="Grigoriev I.V."/>
            <person name="Henrissat B."/>
            <person name="Kues U."/>
            <person name="Berka R.M."/>
            <person name="Martinez A.T."/>
            <person name="Covert S.F."/>
            <person name="Blanchette R.A."/>
            <person name="Cullen D."/>
        </authorList>
    </citation>
    <scope>NUCLEOTIDE SEQUENCE [LARGE SCALE GENOMIC DNA]</scope>
    <source>
        <strain evidence="7 8">11061_1 CR5-6</strain>
    </source>
</reference>
<feature type="binding site" evidence="5">
    <location>
        <position position="179"/>
    </location>
    <ligand>
        <name>glyoxylate</name>
        <dbReference type="ChEBI" id="CHEBI:36655"/>
    </ligand>
</feature>
<dbReference type="PIRSF" id="PIRSF000138">
    <property type="entry name" value="Al-hdrx_acd_dh"/>
    <property type="match status" value="1"/>
</dbReference>
<feature type="binding site" evidence="5">
    <location>
        <position position="299"/>
    </location>
    <ligand>
        <name>FMN</name>
        <dbReference type="ChEBI" id="CHEBI:58210"/>
    </ligand>
</feature>
<dbReference type="InterPro" id="IPR008259">
    <property type="entry name" value="FMN_hydac_DH_AS"/>
</dbReference>
<name>A0A0C3PUZ4_PHLG1</name>
<feature type="binding site" evidence="5">
    <location>
        <position position="144"/>
    </location>
    <ligand>
        <name>glyoxylate</name>
        <dbReference type="ChEBI" id="CHEBI:36655"/>
    </ligand>
</feature>
<dbReference type="OrthoDB" id="25826at2759"/>
<evidence type="ECO:0000256" key="3">
    <source>
        <dbReference type="ARBA" id="ARBA00024042"/>
    </source>
</evidence>
<feature type="binding site" evidence="5">
    <location>
        <position position="120"/>
    </location>
    <ligand>
        <name>FMN</name>
        <dbReference type="ChEBI" id="CHEBI:58210"/>
    </ligand>
</feature>
<dbReference type="PANTHER" id="PTHR10578">
    <property type="entry name" value="S -2-HYDROXY-ACID OXIDASE-RELATED"/>
    <property type="match status" value="1"/>
</dbReference>
<keyword evidence="2" id="KW-0560">Oxidoreductase</keyword>
<comment type="similarity">
    <text evidence="3">Belongs to the FMN-dependent alpha-hydroxy acid dehydrogenase family.</text>
</comment>
<dbReference type="GO" id="GO:0010181">
    <property type="term" value="F:FMN binding"/>
    <property type="evidence" value="ECO:0007669"/>
    <property type="project" value="InterPro"/>
</dbReference>
<feature type="binding site" evidence="5">
    <location>
        <position position="170"/>
    </location>
    <ligand>
        <name>FMN</name>
        <dbReference type="ChEBI" id="CHEBI:58210"/>
    </ligand>
</feature>
<dbReference type="InterPro" id="IPR013785">
    <property type="entry name" value="Aldolase_TIM"/>
</dbReference>
<evidence type="ECO:0000259" key="6">
    <source>
        <dbReference type="PROSITE" id="PS51349"/>
    </source>
</evidence>
<evidence type="ECO:0000313" key="7">
    <source>
        <dbReference type="EMBL" id="KIP11603.1"/>
    </source>
</evidence>
<evidence type="ECO:0000313" key="8">
    <source>
        <dbReference type="Proteomes" id="UP000053257"/>
    </source>
</evidence>
<dbReference type="PROSITE" id="PS00557">
    <property type="entry name" value="FMN_HYDROXY_ACID_DH_1"/>
    <property type="match status" value="1"/>
</dbReference>
<accession>A0A0C3PUZ4</accession>
<dbReference type="InterPro" id="IPR012133">
    <property type="entry name" value="Alpha-hydoxy_acid_DH_FMN"/>
</dbReference>
<evidence type="ECO:0000256" key="4">
    <source>
        <dbReference type="PIRSR" id="PIRSR000138-1"/>
    </source>
</evidence>
<dbReference type="Pfam" id="PF01070">
    <property type="entry name" value="FMN_dh"/>
    <property type="match status" value="1"/>
</dbReference>
<dbReference type="Gene3D" id="3.20.20.70">
    <property type="entry name" value="Aldolase class I"/>
    <property type="match status" value="1"/>
</dbReference>
<dbReference type="Proteomes" id="UP000053257">
    <property type="component" value="Unassembled WGS sequence"/>
</dbReference>
<keyword evidence="8" id="KW-1185">Reference proteome</keyword>
<evidence type="ECO:0000256" key="2">
    <source>
        <dbReference type="ARBA" id="ARBA00023002"/>
    </source>
</evidence>
<evidence type="ECO:0000256" key="1">
    <source>
        <dbReference type="ARBA" id="ARBA00001917"/>
    </source>
</evidence>
<organism evidence="7 8">
    <name type="scientific">Phlebiopsis gigantea (strain 11061_1 CR5-6)</name>
    <name type="common">White-rot fungus</name>
    <name type="synonym">Peniophora gigantea</name>
    <dbReference type="NCBI Taxonomy" id="745531"/>
    <lineage>
        <taxon>Eukaryota</taxon>
        <taxon>Fungi</taxon>
        <taxon>Dikarya</taxon>
        <taxon>Basidiomycota</taxon>
        <taxon>Agaricomycotina</taxon>
        <taxon>Agaricomycetes</taxon>
        <taxon>Polyporales</taxon>
        <taxon>Phanerochaetaceae</taxon>
        <taxon>Phlebiopsis</taxon>
    </lineage>
</organism>
<feature type="binding site" evidence="5">
    <location>
        <position position="142"/>
    </location>
    <ligand>
        <name>FMN</name>
        <dbReference type="ChEBI" id="CHEBI:58210"/>
    </ligand>
</feature>
<sequence length="415" mass="44635">MSDIFTTRRPPALGTVLVDELEAMAKEKLKGYPNAFLYVFSSAGDGAAARANREELARWKIVPRVLRDVTQRSLKTMLFGHTHTAPVLIGPVSVQGLMHPDGELATAAAARALGVTYTMSNSATRTIEAVAAANGDGHRWYQLYRPIDDAITLSILSRAKQSGFTALVLTVDAPVSGWRPRDIGGAYLPTLHGFGAQVGLSDPVFAAALGEAPVLDVPAFPYDPARLDALFARGDERVRRVVRMSAEWTRQTYEGAFTSWEDLRFLRENWEGPLIVKGIMSVEDAELAMDHGVDGIVVSNHGGRQVEGAAPSLWGLQQICASPRVKAGQDSGKFTVLFDSGIRTGSDVIKAIALGAQAVLLGRPYMYGLALGGQEGVEQVLSSIISDLEVTLGLSGYKSIDEIRGKADKVLVRMS</sequence>
<feature type="binding site" evidence="5">
    <location>
        <begin position="339"/>
        <end position="343"/>
    </location>
    <ligand>
        <name>FMN</name>
        <dbReference type="ChEBI" id="CHEBI:58210"/>
    </ligand>
</feature>
<dbReference type="InterPro" id="IPR000262">
    <property type="entry name" value="FMN-dep_DH"/>
</dbReference>
<dbReference type="STRING" id="745531.A0A0C3PUZ4"/>
<gene>
    <name evidence="7" type="ORF">PHLGIDRAFT_27836</name>
</gene>
<evidence type="ECO:0000256" key="5">
    <source>
        <dbReference type="PIRSR" id="PIRSR000138-2"/>
    </source>
</evidence>
<feature type="active site" description="Proton acceptor" evidence="4">
    <location>
        <position position="301"/>
    </location>
</feature>